<proteinExistence type="predicted"/>
<protein>
    <submittedName>
        <fullName evidence="1">Uncharacterized protein</fullName>
    </submittedName>
</protein>
<accession>A0A1D9PTX5</accession>
<name>A0A1D9PTX5_SCLS1</name>
<sequence length="50" mass="5581">MRTCVFCGAEELYSRNWMSAGEGGGEVGRGQESGELNGKNLYCLFEHYED</sequence>
<evidence type="ECO:0000313" key="2">
    <source>
        <dbReference type="Proteomes" id="UP000177798"/>
    </source>
</evidence>
<dbReference type="VEuPathDB" id="FungiDB:sscle_01g009510"/>
<gene>
    <name evidence="1" type="ORF">sscle_01g009510</name>
</gene>
<dbReference type="EMBL" id="CP017814">
    <property type="protein sequence ID" value="APA06181.1"/>
    <property type="molecule type" value="Genomic_DNA"/>
</dbReference>
<organism evidence="1 2">
    <name type="scientific">Sclerotinia sclerotiorum (strain ATCC 18683 / 1980 / Ss-1)</name>
    <name type="common">White mold</name>
    <name type="synonym">Whetzelinia sclerotiorum</name>
    <dbReference type="NCBI Taxonomy" id="665079"/>
    <lineage>
        <taxon>Eukaryota</taxon>
        <taxon>Fungi</taxon>
        <taxon>Dikarya</taxon>
        <taxon>Ascomycota</taxon>
        <taxon>Pezizomycotina</taxon>
        <taxon>Leotiomycetes</taxon>
        <taxon>Helotiales</taxon>
        <taxon>Sclerotiniaceae</taxon>
        <taxon>Sclerotinia</taxon>
    </lineage>
</organism>
<evidence type="ECO:0000313" key="1">
    <source>
        <dbReference type="EMBL" id="APA06181.1"/>
    </source>
</evidence>
<dbReference type="AlphaFoldDB" id="A0A1D9PTX5"/>
<reference evidence="2" key="1">
    <citation type="journal article" date="2017" name="Genome Biol. Evol.">
        <title>The complete genome sequence of the phytopathogenic fungus Sclerotinia sclerotiorum reveals insights into the genome architecture of broad host range pathogens.</title>
        <authorList>
            <person name="Derbyshire M."/>
            <person name="Denton-Giles M."/>
            <person name="Hegedus D."/>
            <person name="Seifbarghy S."/>
            <person name="Rollins J."/>
            <person name="van Kan J."/>
            <person name="Seidl M.F."/>
            <person name="Faino L."/>
            <person name="Mbengue M."/>
            <person name="Navaud O."/>
            <person name="Raffaele S."/>
            <person name="Hammond-Kosack K."/>
            <person name="Heard S."/>
            <person name="Oliver R."/>
        </authorList>
    </citation>
    <scope>NUCLEOTIDE SEQUENCE [LARGE SCALE GENOMIC DNA]</scope>
    <source>
        <strain evidence="2">ATCC 18683 / 1980 / Ss-1</strain>
    </source>
</reference>
<dbReference type="Proteomes" id="UP000177798">
    <property type="component" value="Chromosome 1"/>
</dbReference>